<feature type="chain" id="PRO_5015121245" description="LysM domain-containing protein" evidence="1">
    <location>
        <begin position="22"/>
        <end position="432"/>
    </location>
</feature>
<dbReference type="InterPro" id="IPR052740">
    <property type="entry name" value="CE4"/>
</dbReference>
<dbReference type="GO" id="GO:0016810">
    <property type="term" value="F:hydrolase activity, acting on carbon-nitrogen (but not peptide) bonds"/>
    <property type="evidence" value="ECO:0007669"/>
    <property type="project" value="InterPro"/>
</dbReference>
<comment type="caution">
    <text evidence="3">The sequence shown here is derived from an EMBL/GenBank/DDBJ whole genome shotgun (WGS) entry which is preliminary data.</text>
</comment>
<dbReference type="PROSITE" id="PS51782">
    <property type="entry name" value="LYSM"/>
    <property type="match status" value="1"/>
</dbReference>
<dbReference type="Pfam" id="PF01476">
    <property type="entry name" value="LysM"/>
    <property type="match status" value="1"/>
</dbReference>
<dbReference type="CDD" id="cd00118">
    <property type="entry name" value="LysM"/>
    <property type="match status" value="1"/>
</dbReference>
<evidence type="ECO:0000313" key="3">
    <source>
        <dbReference type="EMBL" id="PRW58939.1"/>
    </source>
</evidence>
<dbReference type="SUPFAM" id="SSF88713">
    <property type="entry name" value="Glycoside hydrolase/deacetylase"/>
    <property type="match status" value="1"/>
</dbReference>
<evidence type="ECO:0000259" key="2">
    <source>
        <dbReference type="PROSITE" id="PS51782"/>
    </source>
</evidence>
<dbReference type="Proteomes" id="UP000239899">
    <property type="component" value="Unassembled WGS sequence"/>
</dbReference>
<dbReference type="EMBL" id="LHPG02000004">
    <property type="protein sequence ID" value="PRW58939.1"/>
    <property type="molecule type" value="Genomic_DNA"/>
</dbReference>
<dbReference type="SMART" id="SM00257">
    <property type="entry name" value="LysM"/>
    <property type="match status" value="1"/>
</dbReference>
<dbReference type="InterPro" id="IPR018392">
    <property type="entry name" value="LysM"/>
</dbReference>
<accession>A0A2P6TXZ3</accession>
<protein>
    <recommendedName>
        <fullName evidence="2">LysM domain-containing protein</fullName>
    </recommendedName>
</protein>
<name>A0A2P6TXZ3_CHLSO</name>
<dbReference type="OrthoDB" id="504708at2759"/>
<dbReference type="InterPro" id="IPR002509">
    <property type="entry name" value="NODB_dom"/>
</dbReference>
<dbReference type="Gene3D" id="3.20.20.370">
    <property type="entry name" value="Glycoside hydrolase/deacetylase"/>
    <property type="match status" value="1"/>
</dbReference>
<dbReference type="InterPro" id="IPR011330">
    <property type="entry name" value="Glyco_hydro/deAcase_b/a-brl"/>
</dbReference>
<dbReference type="PANTHER" id="PTHR45985">
    <property type="match status" value="1"/>
</dbReference>
<feature type="signal peptide" evidence="1">
    <location>
        <begin position="1"/>
        <end position="21"/>
    </location>
</feature>
<dbReference type="InterPro" id="IPR036779">
    <property type="entry name" value="LysM_dom_sf"/>
</dbReference>
<gene>
    <name evidence="3" type="ORF">C2E21_2035</name>
</gene>
<dbReference type="STRING" id="3076.A0A2P6TXZ3"/>
<proteinExistence type="predicted"/>
<keyword evidence="1" id="KW-0732">Signal</keyword>
<evidence type="ECO:0000256" key="1">
    <source>
        <dbReference type="SAM" id="SignalP"/>
    </source>
</evidence>
<evidence type="ECO:0000313" key="4">
    <source>
        <dbReference type="Proteomes" id="UP000239899"/>
    </source>
</evidence>
<dbReference type="Pfam" id="PF01522">
    <property type="entry name" value="Polysacc_deac_1"/>
    <property type="match status" value="1"/>
</dbReference>
<organism evidence="3 4">
    <name type="scientific">Chlorella sorokiniana</name>
    <name type="common">Freshwater green alga</name>
    <dbReference type="NCBI Taxonomy" id="3076"/>
    <lineage>
        <taxon>Eukaryota</taxon>
        <taxon>Viridiplantae</taxon>
        <taxon>Chlorophyta</taxon>
        <taxon>core chlorophytes</taxon>
        <taxon>Trebouxiophyceae</taxon>
        <taxon>Chlorellales</taxon>
        <taxon>Chlorellaceae</taxon>
        <taxon>Chlorella clade</taxon>
        <taxon>Chlorella</taxon>
    </lineage>
</organism>
<keyword evidence="4" id="KW-1185">Reference proteome</keyword>
<dbReference type="AlphaFoldDB" id="A0A2P6TXZ3"/>
<dbReference type="CDD" id="cd10919">
    <property type="entry name" value="CE4_CDA_like"/>
    <property type="match status" value="1"/>
</dbReference>
<dbReference type="SMR" id="A0A2P6TXZ3"/>
<sequence>MASAAALRTALLLAACCMALGFGPAWYSCDPNKCKAPECVCASDSAPGALAPEDVPQFIILTHDDAITAATDANMRAVITNHKNKNGCNMPATFFVLKQDTDCELARKFYDENSELAIHSTTHVPLRDPFPGGTAALEAEMFGARDFLNQTCGIPLEDLVGFRTPLLAHNPPVRAALSKAGFLYDSSIPEVWPGATSPNATARLWPYSMEYGIPQDCAYFEGSRCDESERYPGLWQFPLLELEQDGGQLVAVMDPGQQAEGGLGYGANVTGGLSADALEELLRTNFDFSYNGNRAPFGLYIHTPWFNKDTIEGTNRFLEYALQLEGVYAVTARQVIEWMQDPVPISQMDDWLQCKQVNVTVVESLAGKKCQVHTVKSGETGGVVAGIYAVSLGDLAAVNPGTDLNVLAVGDTLNIPPWDASCQKPGSSKTDS</sequence>
<dbReference type="Gene3D" id="3.10.350.10">
    <property type="entry name" value="LysM domain"/>
    <property type="match status" value="1"/>
</dbReference>
<reference evidence="3 4" key="1">
    <citation type="journal article" date="2018" name="Plant J.">
        <title>Genome sequences of Chlorella sorokiniana UTEX 1602 and Micractinium conductrix SAG 241.80: implications to maltose excretion by a green alga.</title>
        <authorList>
            <person name="Arriola M.B."/>
            <person name="Velmurugan N."/>
            <person name="Zhang Y."/>
            <person name="Plunkett M.H."/>
            <person name="Hondzo H."/>
            <person name="Barney B.M."/>
        </authorList>
    </citation>
    <scope>NUCLEOTIDE SEQUENCE [LARGE SCALE GENOMIC DNA]</scope>
    <source>
        <strain evidence="4">UTEX 1602</strain>
    </source>
</reference>
<feature type="domain" description="LysM" evidence="2">
    <location>
        <begin position="371"/>
        <end position="415"/>
    </location>
</feature>
<dbReference type="SUPFAM" id="SSF54106">
    <property type="entry name" value="LysM domain"/>
    <property type="match status" value="1"/>
</dbReference>
<dbReference type="GO" id="GO:0005975">
    <property type="term" value="P:carbohydrate metabolic process"/>
    <property type="evidence" value="ECO:0007669"/>
    <property type="project" value="InterPro"/>
</dbReference>
<dbReference type="PANTHER" id="PTHR45985:SF3">
    <property type="entry name" value="CHITIN DEACETYLASE-LIKE 4"/>
    <property type="match status" value="1"/>
</dbReference>